<feature type="transmembrane region" description="Helical" evidence="1">
    <location>
        <begin position="127"/>
        <end position="148"/>
    </location>
</feature>
<dbReference type="InterPro" id="IPR005543">
    <property type="entry name" value="PASTA_dom"/>
</dbReference>
<evidence type="ECO:0000313" key="4">
    <source>
        <dbReference type="Proteomes" id="UP000014977"/>
    </source>
</evidence>
<gene>
    <name evidence="3" type="ORF">dsmv_1284</name>
</gene>
<protein>
    <recommendedName>
        <fullName evidence="2">PASTA domain-containing protein</fullName>
    </recommendedName>
</protein>
<evidence type="ECO:0000313" key="3">
    <source>
        <dbReference type="EMBL" id="EPR43258.1"/>
    </source>
</evidence>
<name>S7VFN5_DESML</name>
<dbReference type="PROSITE" id="PS51178">
    <property type="entry name" value="PASTA"/>
    <property type="match status" value="1"/>
</dbReference>
<dbReference type="eggNOG" id="ENOG5033AJF">
    <property type="taxonomic scope" value="Bacteria"/>
</dbReference>
<feature type="domain" description="PASTA" evidence="2">
    <location>
        <begin position="150"/>
        <end position="221"/>
    </location>
</feature>
<keyword evidence="1" id="KW-1133">Transmembrane helix</keyword>
<evidence type="ECO:0000259" key="2">
    <source>
        <dbReference type="PROSITE" id="PS51178"/>
    </source>
</evidence>
<keyword evidence="4" id="KW-1185">Reference proteome</keyword>
<dbReference type="Gene3D" id="3.30.10.20">
    <property type="match status" value="1"/>
</dbReference>
<dbReference type="STRING" id="897.B2D07_08410"/>
<dbReference type="EMBL" id="ATHJ01000057">
    <property type="protein sequence ID" value="EPR43258.1"/>
    <property type="molecule type" value="Genomic_DNA"/>
</dbReference>
<dbReference type="RefSeq" id="WP_020875631.1">
    <property type="nucleotide sequence ID" value="NZ_ATHJ01000057.1"/>
</dbReference>
<dbReference type="AlphaFoldDB" id="S7VFN5"/>
<reference evidence="3 4" key="1">
    <citation type="journal article" date="2013" name="Genome Announc.">
        <title>Draft genome sequences for three mercury-methylating, sulfate-reducing bacteria.</title>
        <authorList>
            <person name="Brown S.D."/>
            <person name="Hurt R.A.Jr."/>
            <person name="Gilmour C.C."/>
            <person name="Elias D.A."/>
        </authorList>
    </citation>
    <scope>NUCLEOTIDE SEQUENCE [LARGE SCALE GENOMIC DNA]</scope>
    <source>
        <strain evidence="3 4">DSM 2059</strain>
    </source>
</reference>
<proteinExistence type="predicted"/>
<accession>S7VFN5</accession>
<dbReference type="OrthoDB" id="5381236at2"/>
<dbReference type="CDD" id="cd06577">
    <property type="entry name" value="PASTA_pknB"/>
    <property type="match status" value="1"/>
</dbReference>
<dbReference type="Pfam" id="PF03793">
    <property type="entry name" value="PASTA"/>
    <property type="match status" value="1"/>
</dbReference>
<dbReference type="Proteomes" id="UP000014977">
    <property type="component" value="Unassembled WGS sequence"/>
</dbReference>
<keyword evidence="1" id="KW-0472">Membrane</keyword>
<comment type="caution">
    <text evidence="3">The sequence shown here is derived from an EMBL/GenBank/DDBJ whole genome shotgun (WGS) entry which is preliminary data.</text>
</comment>
<organism evidence="3 4">
    <name type="scientific">Desulfococcus multivorans DSM 2059</name>
    <dbReference type="NCBI Taxonomy" id="1121405"/>
    <lineage>
        <taxon>Bacteria</taxon>
        <taxon>Pseudomonadati</taxon>
        <taxon>Thermodesulfobacteriota</taxon>
        <taxon>Desulfobacteria</taxon>
        <taxon>Desulfobacterales</taxon>
        <taxon>Desulfococcaceae</taxon>
        <taxon>Desulfococcus</taxon>
    </lineage>
</organism>
<evidence type="ECO:0000256" key="1">
    <source>
        <dbReference type="SAM" id="Phobius"/>
    </source>
</evidence>
<sequence length="263" mass="29103">MSIVSIKEVKGVVKCGKDGRAAHVFNVKNSMETRIRISTQVAANAPAETAWLTIEGETERDLDPDTMTQVVVNIQVPDGCKPGKYSYRLRVFDPDNPGEKFVDGENVYFEVEEKTPVPPPVEKKKRWIPYAAAGIVLVVVIGVATWMFTGEAKVEVPQLEKSSLFNALQKINTSRLAFNAETGLFTRRVGNSREIGVVLEQQPKAGASVPEKTEVKLWVGAMSRVTIDKLIPMQSLSEVKMMKHVTIPQSVLNRSLEPEPVNN</sequence>
<keyword evidence="1" id="KW-0812">Transmembrane</keyword>